<accession>A0AAV1RRT8</accession>
<dbReference type="AlphaFoldDB" id="A0AAV1RRT8"/>
<protein>
    <submittedName>
        <fullName evidence="1">Uncharacterized protein</fullName>
    </submittedName>
</protein>
<keyword evidence="2" id="KW-1185">Reference proteome</keyword>
<comment type="caution">
    <text evidence="1">The sequence shown here is derived from an EMBL/GenBank/DDBJ whole genome shotgun (WGS) entry which is preliminary data.</text>
</comment>
<dbReference type="Proteomes" id="UP001314170">
    <property type="component" value="Unassembled WGS sequence"/>
</dbReference>
<reference evidence="1 2" key="1">
    <citation type="submission" date="2024-01" db="EMBL/GenBank/DDBJ databases">
        <authorList>
            <person name="Waweru B."/>
        </authorList>
    </citation>
    <scope>NUCLEOTIDE SEQUENCE [LARGE SCALE GENOMIC DNA]</scope>
</reference>
<evidence type="ECO:0000313" key="1">
    <source>
        <dbReference type="EMBL" id="CAK7338143.1"/>
    </source>
</evidence>
<gene>
    <name evidence="1" type="ORF">DCAF_LOCUS13185</name>
</gene>
<evidence type="ECO:0000313" key="2">
    <source>
        <dbReference type="Proteomes" id="UP001314170"/>
    </source>
</evidence>
<sequence length="92" mass="10193">MEVNNYAIEPMLRSCGISIGDQFTQVQGRVPTAPKVPSFQSIDIPDSVDVVDENAQFRRATPLVRVEKIRKATADGLTMDKFEKIEIGAVLE</sequence>
<name>A0AAV1RRT8_9ROSI</name>
<dbReference type="EMBL" id="CAWUPB010001111">
    <property type="protein sequence ID" value="CAK7338143.1"/>
    <property type="molecule type" value="Genomic_DNA"/>
</dbReference>
<proteinExistence type="predicted"/>
<organism evidence="1 2">
    <name type="scientific">Dovyalis caffra</name>
    <dbReference type="NCBI Taxonomy" id="77055"/>
    <lineage>
        <taxon>Eukaryota</taxon>
        <taxon>Viridiplantae</taxon>
        <taxon>Streptophyta</taxon>
        <taxon>Embryophyta</taxon>
        <taxon>Tracheophyta</taxon>
        <taxon>Spermatophyta</taxon>
        <taxon>Magnoliopsida</taxon>
        <taxon>eudicotyledons</taxon>
        <taxon>Gunneridae</taxon>
        <taxon>Pentapetalae</taxon>
        <taxon>rosids</taxon>
        <taxon>fabids</taxon>
        <taxon>Malpighiales</taxon>
        <taxon>Salicaceae</taxon>
        <taxon>Flacourtieae</taxon>
        <taxon>Dovyalis</taxon>
    </lineage>
</organism>